<sequence>MPQHCARSARCTVSTARALALIPLVAGLASVSNPAAAQSLRPHSVRCDTAALIAAIDDANANGGGELSLSRRCVYDFRAPVSGQDATPAITVPLTIKGNGATLLRDPATTSHFRLIDVAVGGTAAVSHLTIRNGDVTGDGGGVLVQKGGTFRGVSITVQGNTASGDGGGIDDRGTLKLTGSLITDNTALLGGGLYIEPGGTADVIRTTVRDNKANSFAGGGVVNDSGAITIARDLIVGNSVATGDGGGLWNDGQMTVNDSEIADNTARDHGAGVTNAQGGKATFNQSTIRNNRAGLQAGGIYNVNADSTVVLNVSRVVKNSSANAPGGVYNGAGSVVVNKRSTIAENTPTNCTGSPSPVPGCTN</sequence>
<dbReference type="SUPFAM" id="SSF51126">
    <property type="entry name" value="Pectin lyase-like"/>
    <property type="match status" value="1"/>
</dbReference>
<reference evidence="2" key="1">
    <citation type="journal article" date="2014" name="Int. J. Syst. Evol. Microbiol.">
        <title>Complete genome sequence of Corynebacterium casei LMG S-19264T (=DSM 44701T), isolated from a smear-ripened cheese.</title>
        <authorList>
            <consortium name="US DOE Joint Genome Institute (JGI-PGF)"/>
            <person name="Walter F."/>
            <person name="Albersmeier A."/>
            <person name="Kalinowski J."/>
            <person name="Ruckert C."/>
        </authorList>
    </citation>
    <scope>NUCLEOTIDE SEQUENCE</scope>
    <source>
        <strain evidence="2">JCM 4654</strain>
    </source>
</reference>
<reference evidence="2" key="2">
    <citation type="submission" date="2020-09" db="EMBL/GenBank/DDBJ databases">
        <authorList>
            <person name="Sun Q."/>
            <person name="Ohkuma M."/>
        </authorList>
    </citation>
    <scope>NUCLEOTIDE SEQUENCE</scope>
    <source>
        <strain evidence="2">JCM 4654</strain>
    </source>
</reference>
<name>A0A918Y6A2_9ACTN</name>
<proteinExistence type="predicted"/>
<feature type="signal peptide" evidence="1">
    <location>
        <begin position="1"/>
        <end position="37"/>
    </location>
</feature>
<dbReference type="InterPro" id="IPR006626">
    <property type="entry name" value="PbH1"/>
</dbReference>
<organism evidence="2 3">
    <name type="scientific">Streptomyces naganishii JCM 4654</name>
    <dbReference type="NCBI Taxonomy" id="1306179"/>
    <lineage>
        <taxon>Bacteria</taxon>
        <taxon>Bacillati</taxon>
        <taxon>Actinomycetota</taxon>
        <taxon>Actinomycetes</taxon>
        <taxon>Kitasatosporales</taxon>
        <taxon>Streptomycetaceae</taxon>
        <taxon>Streptomyces</taxon>
    </lineage>
</organism>
<dbReference type="RefSeq" id="WP_190179332.1">
    <property type="nucleotide sequence ID" value="NZ_BMVF01000010.1"/>
</dbReference>
<accession>A0A918Y6A2</accession>
<keyword evidence="1" id="KW-0732">Signal</keyword>
<comment type="caution">
    <text evidence="2">The sequence shown here is derived from an EMBL/GenBank/DDBJ whole genome shotgun (WGS) entry which is preliminary data.</text>
</comment>
<dbReference type="Gene3D" id="2.160.20.10">
    <property type="entry name" value="Single-stranded right-handed beta-helix, Pectin lyase-like"/>
    <property type="match status" value="1"/>
</dbReference>
<dbReference type="Proteomes" id="UP000608955">
    <property type="component" value="Unassembled WGS sequence"/>
</dbReference>
<dbReference type="AlphaFoldDB" id="A0A918Y6A2"/>
<dbReference type="SMART" id="SM00710">
    <property type="entry name" value="PbH1"/>
    <property type="match status" value="5"/>
</dbReference>
<dbReference type="EMBL" id="BMVF01000010">
    <property type="protein sequence ID" value="GHD91661.1"/>
    <property type="molecule type" value="Genomic_DNA"/>
</dbReference>
<protein>
    <recommendedName>
        <fullName evidence="4">Right handed beta helix domain-containing protein</fullName>
    </recommendedName>
</protein>
<evidence type="ECO:0000256" key="1">
    <source>
        <dbReference type="SAM" id="SignalP"/>
    </source>
</evidence>
<dbReference type="InterPro" id="IPR011050">
    <property type="entry name" value="Pectin_lyase_fold/virulence"/>
</dbReference>
<evidence type="ECO:0000313" key="2">
    <source>
        <dbReference type="EMBL" id="GHD91661.1"/>
    </source>
</evidence>
<evidence type="ECO:0000313" key="3">
    <source>
        <dbReference type="Proteomes" id="UP000608955"/>
    </source>
</evidence>
<feature type="chain" id="PRO_5038100626" description="Right handed beta helix domain-containing protein" evidence="1">
    <location>
        <begin position="38"/>
        <end position="364"/>
    </location>
</feature>
<dbReference type="InterPro" id="IPR012334">
    <property type="entry name" value="Pectin_lyas_fold"/>
</dbReference>
<keyword evidence="3" id="KW-1185">Reference proteome</keyword>
<gene>
    <name evidence="2" type="ORF">GCM10010508_41430</name>
</gene>
<evidence type="ECO:0008006" key="4">
    <source>
        <dbReference type="Google" id="ProtNLM"/>
    </source>
</evidence>